<comment type="caution">
    <text evidence="1">The sequence shown here is derived from an EMBL/GenBank/DDBJ whole genome shotgun (WGS) entry which is preliminary data.</text>
</comment>
<evidence type="ECO:0000313" key="1">
    <source>
        <dbReference type="EMBL" id="NMU24735.1"/>
    </source>
</evidence>
<evidence type="ECO:0000313" key="2">
    <source>
        <dbReference type="Proteomes" id="UP000555836"/>
    </source>
</evidence>
<feature type="non-terminal residue" evidence="1">
    <location>
        <position position="98"/>
    </location>
</feature>
<sequence length="98" mass="10843">MTEQSYGESLKFFSDWQKDPAKRTGLNVQHTLTRGEYPTVSIEIAPIRASGSSPDWKSKITVQLTRGELTAFCSVLFGLRSKAEGSYHGDAKNKSFAV</sequence>
<dbReference type="AlphaFoldDB" id="A0A7Y0S1N1"/>
<protein>
    <submittedName>
        <fullName evidence="1">Uncharacterized protein</fullName>
    </submittedName>
</protein>
<dbReference type="Proteomes" id="UP000555836">
    <property type="component" value="Unassembled WGS sequence"/>
</dbReference>
<reference evidence="1 2" key="1">
    <citation type="submission" date="2020-04" db="EMBL/GenBank/DDBJ databases">
        <title>Whole-genome sequencing of Vibrio spp. from China reveals different genetic environments of blaCTX-M-14 among diverse lineages.</title>
        <authorList>
            <person name="Zheng Z."/>
            <person name="Ye L."/>
            <person name="Chen S."/>
        </authorList>
    </citation>
    <scope>NUCLEOTIDE SEQUENCE [LARGE SCALE GENOMIC DNA]</scope>
    <source>
        <strain evidence="1 2">Vb0574</strain>
    </source>
</reference>
<dbReference type="EMBL" id="JABCLD010000499">
    <property type="protein sequence ID" value="NMU24735.1"/>
    <property type="molecule type" value="Genomic_DNA"/>
</dbReference>
<organism evidence="1 2">
    <name type="scientific">Vibrio parahaemolyticus</name>
    <dbReference type="NCBI Taxonomy" id="670"/>
    <lineage>
        <taxon>Bacteria</taxon>
        <taxon>Pseudomonadati</taxon>
        <taxon>Pseudomonadota</taxon>
        <taxon>Gammaproteobacteria</taxon>
        <taxon>Vibrionales</taxon>
        <taxon>Vibrionaceae</taxon>
        <taxon>Vibrio</taxon>
    </lineage>
</organism>
<gene>
    <name evidence="1" type="ORF">HKB21_03765</name>
</gene>
<name>A0A7Y0S1N1_VIBPH</name>
<proteinExistence type="predicted"/>
<accession>A0A7Y0S1N1</accession>